<organism evidence="3 4">
    <name type="scientific">Exophiala viscosa</name>
    <dbReference type="NCBI Taxonomy" id="2486360"/>
    <lineage>
        <taxon>Eukaryota</taxon>
        <taxon>Fungi</taxon>
        <taxon>Dikarya</taxon>
        <taxon>Ascomycota</taxon>
        <taxon>Pezizomycotina</taxon>
        <taxon>Eurotiomycetes</taxon>
        <taxon>Chaetothyriomycetidae</taxon>
        <taxon>Chaetothyriales</taxon>
        <taxon>Herpotrichiellaceae</taxon>
        <taxon>Exophiala</taxon>
    </lineage>
</organism>
<keyword evidence="4" id="KW-1185">Reference proteome</keyword>
<comment type="caution">
    <text evidence="3">The sequence shown here is derived from an EMBL/GenBank/DDBJ whole genome shotgun (WGS) entry which is preliminary data.</text>
</comment>
<dbReference type="Pfam" id="PF00171">
    <property type="entry name" value="Aldedh"/>
    <property type="match status" value="2"/>
</dbReference>
<sequence>MADSNFERIRSAVIDGRAQAPRYIQRQLLRLHDALRENQAAIRQALLQDCGCSGSDIDSELYLTSRAIRQEYEALDVSGFLEEEYSLARRKDNLSRRVATGAVYIIPCQHSRLYSTLQPAAAAIAAGNCVIVELSLTVSRLNSLLRKVLQGVMDKDTFVVLESRPDDPEFFAQNCVIIDGTLNATEPNSLQTVSASATRAIAVVDRTANVAEAAKEVVRARLNFQGKSPYSPDLVLVNEFVLKDFCTAAVQYATRALVGNVDPDLSSESSRKPKVQQPNSQLQKEIQQYGATTLVSGSRGSVVLVQDRNCLLLTKKISEPALLIHAIRSLDDAIDLANSRGEIHLAAYFFADLPTTKYLSQFVKSRISFANHAPTDLLVGPAAPAGFATSVQPRYTQDMFSRPSPEQVSVSPQHHLLVNFLDSNNRESQSQTEHELSQPFTPMNEPSSNAMGFFEQGFVTGGVLGLASILTAVTLVVRYGAPVIRRK</sequence>
<dbReference type="InterPro" id="IPR016161">
    <property type="entry name" value="Ald_DH/histidinol_DH"/>
</dbReference>
<dbReference type="InterPro" id="IPR015590">
    <property type="entry name" value="Aldehyde_DH_dom"/>
</dbReference>
<evidence type="ECO:0000259" key="2">
    <source>
        <dbReference type="Pfam" id="PF00171"/>
    </source>
</evidence>
<dbReference type="Proteomes" id="UP001203852">
    <property type="component" value="Unassembled WGS sequence"/>
</dbReference>
<dbReference type="Gene3D" id="3.40.605.10">
    <property type="entry name" value="Aldehyde Dehydrogenase, Chain A, domain 1"/>
    <property type="match status" value="1"/>
</dbReference>
<feature type="domain" description="Aldehyde dehydrogenase" evidence="2">
    <location>
        <begin position="201"/>
        <end position="351"/>
    </location>
</feature>
<accession>A0AAN6E3A6</accession>
<proteinExistence type="predicted"/>
<dbReference type="PANTHER" id="PTHR43111:SF1">
    <property type="entry name" value="ALDEHYDE DEHYDROGENASE B-RELATED"/>
    <property type="match status" value="1"/>
</dbReference>
<feature type="transmembrane region" description="Helical" evidence="1">
    <location>
        <begin position="458"/>
        <end position="481"/>
    </location>
</feature>
<protein>
    <submittedName>
        <fullName evidence="3">Aldehyde/histidinol dehydrogenase</fullName>
    </submittedName>
</protein>
<reference evidence="3" key="1">
    <citation type="journal article" date="2022" name="bioRxiv">
        <title>Deciphering the potential niche of two novel black yeast fungi from a biological soil crust based on their genomes, phenotypes, and melanin regulation.</title>
        <authorList>
            <consortium name="DOE Joint Genome Institute"/>
            <person name="Carr E.C."/>
            <person name="Barton Q."/>
            <person name="Grambo S."/>
            <person name="Sullivan M."/>
            <person name="Renfro C.M."/>
            <person name="Kuo A."/>
            <person name="Pangilinan J."/>
            <person name="Lipzen A."/>
            <person name="Keymanesh K."/>
            <person name="Savage E."/>
            <person name="Barry K."/>
            <person name="Grigoriev I.V."/>
            <person name="Riekhof W.R."/>
            <person name="Harris S.S."/>
        </authorList>
    </citation>
    <scope>NUCLEOTIDE SEQUENCE</scope>
    <source>
        <strain evidence="3">JF 03-4F</strain>
    </source>
</reference>
<keyword evidence="1" id="KW-1133">Transmembrane helix</keyword>
<name>A0AAN6E3A6_9EURO</name>
<dbReference type="InterPro" id="IPR016162">
    <property type="entry name" value="Ald_DH_N"/>
</dbReference>
<dbReference type="AlphaFoldDB" id="A0AAN6E3A6"/>
<gene>
    <name evidence="3" type="ORF">EDD36DRAFT_492692</name>
</gene>
<evidence type="ECO:0000256" key="1">
    <source>
        <dbReference type="SAM" id="Phobius"/>
    </source>
</evidence>
<dbReference type="PANTHER" id="PTHR43111">
    <property type="entry name" value="ALDEHYDE DEHYDROGENASE B-RELATED"/>
    <property type="match status" value="1"/>
</dbReference>
<evidence type="ECO:0000313" key="3">
    <source>
        <dbReference type="EMBL" id="KAI1616158.1"/>
    </source>
</evidence>
<evidence type="ECO:0000313" key="4">
    <source>
        <dbReference type="Proteomes" id="UP001203852"/>
    </source>
</evidence>
<keyword evidence="1" id="KW-0812">Transmembrane</keyword>
<dbReference type="Gene3D" id="3.40.309.10">
    <property type="entry name" value="Aldehyde Dehydrogenase, Chain A, domain 2"/>
    <property type="match status" value="1"/>
</dbReference>
<dbReference type="InterPro" id="IPR016163">
    <property type="entry name" value="Ald_DH_C"/>
</dbReference>
<feature type="domain" description="Aldehyde dehydrogenase" evidence="2">
    <location>
        <begin position="21"/>
        <end position="148"/>
    </location>
</feature>
<dbReference type="SUPFAM" id="SSF53720">
    <property type="entry name" value="ALDH-like"/>
    <property type="match status" value="1"/>
</dbReference>
<keyword evidence="1" id="KW-0472">Membrane</keyword>
<dbReference type="EMBL" id="MU404351">
    <property type="protein sequence ID" value="KAI1616158.1"/>
    <property type="molecule type" value="Genomic_DNA"/>
</dbReference>
<dbReference type="GO" id="GO:0016620">
    <property type="term" value="F:oxidoreductase activity, acting on the aldehyde or oxo group of donors, NAD or NADP as acceptor"/>
    <property type="evidence" value="ECO:0007669"/>
    <property type="project" value="InterPro"/>
</dbReference>